<dbReference type="STRING" id="1278298.GCA_000428685_01390"/>
<dbReference type="KEGG" id="asla:NCTC11923_01025"/>
<evidence type="ECO:0000313" key="2">
    <source>
        <dbReference type="EMBL" id="VEG74391.1"/>
    </source>
</evidence>
<feature type="compositionally biased region" description="Low complexity" evidence="1">
    <location>
        <begin position="14"/>
        <end position="31"/>
    </location>
</feature>
<dbReference type="AlphaFoldDB" id="A0A3S4WJP2"/>
<evidence type="ECO:0000256" key="1">
    <source>
        <dbReference type="SAM" id="MobiDB-lite"/>
    </source>
</evidence>
<evidence type="ECO:0000313" key="3">
    <source>
        <dbReference type="EMBL" id="VEG75968.1"/>
    </source>
</evidence>
<organism evidence="2 4">
    <name type="scientific">Actinomyces slackii</name>
    <dbReference type="NCBI Taxonomy" id="52774"/>
    <lineage>
        <taxon>Bacteria</taxon>
        <taxon>Bacillati</taxon>
        <taxon>Actinomycetota</taxon>
        <taxon>Actinomycetes</taxon>
        <taxon>Actinomycetales</taxon>
        <taxon>Actinomycetaceae</taxon>
        <taxon>Actinomyces</taxon>
    </lineage>
</organism>
<reference evidence="2 4" key="1">
    <citation type="submission" date="2018-12" db="EMBL/GenBank/DDBJ databases">
        <authorList>
            <consortium name="Pathogen Informatics"/>
        </authorList>
    </citation>
    <scope>NUCLEOTIDE SEQUENCE [LARGE SCALE GENOMIC DNA]</scope>
    <source>
        <strain evidence="2 4">NCTC11923</strain>
    </source>
</reference>
<feature type="region of interest" description="Disordered" evidence="1">
    <location>
        <begin position="145"/>
        <end position="169"/>
    </location>
</feature>
<dbReference type="Proteomes" id="UP000276899">
    <property type="component" value="Chromosome"/>
</dbReference>
<evidence type="ECO:0000313" key="4">
    <source>
        <dbReference type="Proteomes" id="UP000276899"/>
    </source>
</evidence>
<accession>A0A3S4WJP2</accession>
<gene>
    <name evidence="2" type="ORF">NCTC11923_01025</name>
    <name evidence="3" type="ORF">NCTC11923_02649</name>
</gene>
<dbReference type="KEGG" id="asla:NCTC11923_02649"/>
<name>A0A3S4WJP2_9ACTO</name>
<dbReference type="EMBL" id="LR134363">
    <property type="protein sequence ID" value="VEG74391.1"/>
    <property type="molecule type" value="Genomic_DNA"/>
</dbReference>
<feature type="region of interest" description="Disordered" evidence="1">
    <location>
        <begin position="1"/>
        <end position="92"/>
    </location>
</feature>
<feature type="compositionally biased region" description="Basic residues" evidence="1">
    <location>
        <begin position="70"/>
        <end position="87"/>
    </location>
</feature>
<proteinExistence type="predicted"/>
<dbReference type="EMBL" id="LR134363">
    <property type="protein sequence ID" value="VEG75968.1"/>
    <property type="molecule type" value="Genomic_DNA"/>
</dbReference>
<keyword evidence="4" id="KW-1185">Reference proteome</keyword>
<sequence length="169" mass="18256">MPSPWPRTWTSCKPRSTPSTRSTTPSAPTRACPDTSPRPRPDHATPIAEPPRPHTANDEPIIPGGAPTSHKPRTRSRTPQRGQRRSRIQANGTVSLGAIVFLASKAHARCDVEITWDPATIVFATPDGQILAQHTWPAPGVTYVSTHAPDPTNSRGGRGRKKTQPSPMS</sequence>
<protein>
    <submittedName>
        <fullName evidence="2">Uncharacterized protein</fullName>
    </submittedName>
</protein>